<gene>
    <name evidence="6" type="primary">lsrR</name>
    <name evidence="6" type="ORF">HALOF300_01851</name>
</gene>
<accession>A0A7M4DIA0</accession>
<keyword evidence="3" id="KW-0238">DNA-binding</keyword>
<dbReference type="InterPro" id="IPR007324">
    <property type="entry name" value="Sugar-bd_dom_put"/>
</dbReference>
<keyword evidence="7" id="KW-1185">Reference proteome</keyword>
<dbReference type="AlphaFoldDB" id="A0A7M4DIA0"/>
<evidence type="ECO:0000313" key="7">
    <source>
        <dbReference type="Proteomes" id="UP000419743"/>
    </source>
</evidence>
<name>A0A7M4DIA0_9MICO</name>
<dbReference type="Gene3D" id="3.40.50.1360">
    <property type="match status" value="1"/>
</dbReference>
<comment type="caution">
    <text evidence="6">The sequence shown here is derived from an EMBL/GenBank/DDBJ whole genome shotgun (WGS) entry which is preliminary data.</text>
</comment>
<evidence type="ECO:0000256" key="1">
    <source>
        <dbReference type="ARBA" id="ARBA00010466"/>
    </source>
</evidence>
<evidence type="ECO:0000313" key="6">
    <source>
        <dbReference type="EMBL" id="VZO36668.1"/>
    </source>
</evidence>
<dbReference type="RefSeq" id="WP_156740658.1">
    <property type="nucleotide sequence ID" value="NZ_CACRYJ010000025.1"/>
</dbReference>
<keyword evidence="2" id="KW-0805">Transcription regulation</keyword>
<dbReference type="Gene3D" id="1.10.10.10">
    <property type="entry name" value="Winged helix-like DNA-binding domain superfamily/Winged helix DNA-binding domain"/>
    <property type="match status" value="1"/>
</dbReference>
<dbReference type="GO" id="GO:0030246">
    <property type="term" value="F:carbohydrate binding"/>
    <property type="evidence" value="ECO:0007669"/>
    <property type="project" value="InterPro"/>
</dbReference>
<evidence type="ECO:0000259" key="5">
    <source>
        <dbReference type="Pfam" id="PF04198"/>
    </source>
</evidence>
<dbReference type="InterPro" id="IPR036388">
    <property type="entry name" value="WH-like_DNA-bd_sf"/>
</dbReference>
<comment type="similarity">
    <text evidence="1">Belongs to the SorC transcriptional regulatory family.</text>
</comment>
<dbReference type="InterPro" id="IPR051054">
    <property type="entry name" value="SorC_transcr_regulators"/>
</dbReference>
<keyword evidence="4" id="KW-0804">Transcription</keyword>
<dbReference type="Proteomes" id="UP000419743">
    <property type="component" value="Unassembled WGS sequence"/>
</dbReference>
<evidence type="ECO:0000256" key="2">
    <source>
        <dbReference type="ARBA" id="ARBA00023015"/>
    </source>
</evidence>
<organism evidence="6 7">
    <name type="scientific">Occultella aeris</name>
    <dbReference type="NCBI Taxonomy" id="2761496"/>
    <lineage>
        <taxon>Bacteria</taxon>
        <taxon>Bacillati</taxon>
        <taxon>Actinomycetota</taxon>
        <taxon>Actinomycetes</taxon>
        <taxon>Micrococcales</taxon>
        <taxon>Ruaniaceae</taxon>
        <taxon>Occultella</taxon>
    </lineage>
</organism>
<feature type="domain" description="Sugar-binding" evidence="5">
    <location>
        <begin position="65"/>
        <end position="315"/>
    </location>
</feature>
<proteinExistence type="inferred from homology"/>
<evidence type="ECO:0000256" key="3">
    <source>
        <dbReference type="ARBA" id="ARBA00023125"/>
    </source>
</evidence>
<dbReference type="SUPFAM" id="SSF100950">
    <property type="entry name" value="NagB/RpiA/CoA transferase-like"/>
    <property type="match status" value="1"/>
</dbReference>
<evidence type="ECO:0000256" key="4">
    <source>
        <dbReference type="ARBA" id="ARBA00023163"/>
    </source>
</evidence>
<dbReference type="Pfam" id="PF04198">
    <property type="entry name" value="Sugar-bind"/>
    <property type="match status" value="1"/>
</dbReference>
<dbReference type="InterPro" id="IPR037171">
    <property type="entry name" value="NagB/RpiA_transferase-like"/>
</dbReference>
<reference evidence="6 7" key="1">
    <citation type="submission" date="2019-11" db="EMBL/GenBank/DDBJ databases">
        <authorList>
            <person name="Criscuolo A."/>
        </authorList>
    </citation>
    <scope>NUCLEOTIDE SEQUENCE [LARGE SCALE GENOMIC DNA]</scope>
    <source>
        <strain evidence="6">CIP111667</strain>
    </source>
</reference>
<dbReference type="GO" id="GO:0003677">
    <property type="term" value="F:DNA binding"/>
    <property type="evidence" value="ECO:0007669"/>
    <property type="project" value="UniProtKB-KW"/>
</dbReference>
<dbReference type="EMBL" id="CACRYJ010000025">
    <property type="protein sequence ID" value="VZO36668.1"/>
    <property type="molecule type" value="Genomic_DNA"/>
</dbReference>
<dbReference type="PANTHER" id="PTHR34294">
    <property type="entry name" value="TRANSCRIPTIONAL REGULATOR-RELATED"/>
    <property type="match status" value="1"/>
</dbReference>
<sequence>MPVGLNPDEHELLARIAYRSYVDARTQGQIAEEFALSRPKVGRLLERARTTGVVDIHIDTPRGLDLDLEDRLAEAFGLRHAIVAPAAEGAAEQRTLVGRSAARYLERRLTDGVRVAVGHGRDLAALAGAFRGPAATGCVFVSAMGGSPLVDAPTNPNEIARALADASDGTAHSLYAPAYVADGQVRDRLREQDAVGGVFDLAAGAALALVGIGGTDDECTMVRSGCLSAAEIARLRARGAVGDVLGTYVDASGRAITAPHLERVMALSLEELRRIPAVVAVACGPEKPLAILGVLRAGIVDALVVDEPNARAVLELAVTDRAQGS</sequence>
<protein>
    <submittedName>
        <fullName evidence="6">Transcriptional regulator LsrR</fullName>
    </submittedName>
</protein>